<accession>A0A061QMB0</accession>
<dbReference type="EMBL" id="GBEZ01026340">
    <property type="protein sequence ID" value="JAC60863.1"/>
    <property type="molecule type" value="Transcribed_RNA"/>
</dbReference>
<evidence type="ECO:0000256" key="3">
    <source>
        <dbReference type="ARBA" id="ARBA00024947"/>
    </source>
</evidence>
<evidence type="ECO:0000256" key="1">
    <source>
        <dbReference type="ARBA" id="ARBA00006885"/>
    </source>
</evidence>
<dbReference type="AlphaFoldDB" id="A0A061QMB0"/>
<dbReference type="SUPFAM" id="SSF55961">
    <property type="entry name" value="Bet v1-like"/>
    <property type="match status" value="1"/>
</dbReference>
<dbReference type="PANTHER" id="PTHR12901:SF10">
    <property type="entry name" value="COENZYME Q-BINDING PROTEIN COQ10, MITOCHONDRIAL"/>
    <property type="match status" value="1"/>
</dbReference>
<protein>
    <recommendedName>
        <fullName evidence="4">Coenzyme Q-binding protein COQ10 START domain-containing protein</fullName>
    </recommendedName>
</protein>
<dbReference type="Gene3D" id="3.30.530.20">
    <property type="match status" value="1"/>
</dbReference>
<evidence type="ECO:0000259" key="4">
    <source>
        <dbReference type="Pfam" id="PF03364"/>
    </source>
</evidence>
<name>A0A061QMB0_9CHLO</name>
<feature type="non-terminal residue" evidence="5">
    <location>
        <position position="91"/>
    </location>
</feature>
<dbReference type="InterPro" id="IPR023393">
    <property type="entry name" value="START-like_dom_sf"/>
</dbReference>
<organism evidence="5">
    <name type="scientific">Tetraselmis sp. GSL018</name>
    <dbReference type="NCBI Taxonomy" id="582737"/>
    <lineage>
        <taxon>Eukaryota</taxon>
        <taxon>Viridiplantae</taxon>
        <taxon>Chlorophyta</taxon>
        <taxon>core chlorophytes</taxon>
        <taxon>Chlorodendrophyceae</taxon>
        <taxon>Chlorodendrales</taxon>
        <taxon>Chlorodendraceae</taxon>
        <taxon>Tetraselmis</taxon>
    </lineage>
</organism>
<sequence>NSRCSFSVTLRSFFDWPSSAKQIQTHREKRVIPVPADLFFEVVSDVDKYQKFLPFCVHSKVVKRPSQNILIAEMGIGFRVFTENYKSHVTL</sequence>
<evidence type="ECO:0000256" key="2">
    <source>
        <dbReference type="ARBA" id="ARBA00011814"/>
    </source>
</evidence>
<evidence type="ECO:0000313" key="5">
    <source>
        <dbReference type="EMBL" id="JAC60863.1"/>
    </source>
</evidence>
<comment type="function">
    <text evidence="3">Required for the function of coenzyme Q in the respiratory chain. May serve as a chaperone or may be involved in the transport of Q6 from its site of synthesis to the catalytic sites of the respiratory complexes.</text>
</comment>
<feature type="non-terminal residue" evidence="5">
    <location>
        <position position="1"/>
    </location>
</feature>
<dbReference type="InterPro" id="IPR005031">
    <property type="entry name" value="COQ10_START"/>
</dbReference>
<gene>
    <name evidence="5" type="ORF">TSPGSL018_27803</name>
</gene>
<dbReference type="GO" id="GO:0048039">
    <property type="term" value="F:ubiquinone binding"/>
    <property type="evidence" value="ECO:0007669"/>
    <property type="project" value="InterPro"/>
</dbReference>
<feature type="domain" description="Coenzyme Q-binding protein COQ10 START" evidence="4">
    <location>
        <begin position="32"/>
        <end position="91"/>
    </location>
</feature>
<comment type="similarity">
    <text evidence="1">Belongs to the COQ10 family.</text>
</comment>
<proteinExistence type="inferred from homology"/>
<dbReference type="Pfam" id="PF03364">
    <property type="entry name" value="Polyketide_cyc"/>
    <property type="match status" value="1"/>
</dbReference>
<dbReference type="GO" id="GO:0005739">
    <property type="term" value="C:mitochondrion"/>
    <property type="evidence" value="ECO:0007669"/>
    <property type="project" value="TreeGrafter"/>
</dbReference>
<reference evidence="5" key="1">
    <citation type="submission" date="2014-05" db="EMBL/GenBank/DDBJ databases">
        <title>The transcriptome of the halophilic microalga Tetraselmis sp. GSL018 isolated from the Great Salt Lake, Utah.</title>
        <authorList>
            <person name="Jinkerson R.E."/>
            <person name="D'Adamo S."/>
            <person name="Posewitz M.C."/>
        </authorList>
    </citation>
    <scope>NUCLEOTIDE SEQUENCE</scope>
    <source>
        <strain evidence="5">GSL018</strain>
    </source>
</reference>
<dbReference type="PANTHER" id="PTHR12901">
    <property type="entry name" value="SPERM PROTEIN HOMOLOG"/>
    <property type="match status" value="1"/>
</dbReference>
<dbReference type="InterPro" id="IPR044996">
    <property type="entry name" value="COQ10-like"/>
</dbReference>
<comment type="subunit">
    <text evidence="2">Interacts with coenzyme Q.</text>
</comment>
<dbReference type="GO" id="GO:0045333">
    <property type="term" value="P:cellular respiration"/>
    <property type="evidence" value="ECO:0007669"/>
    <property type="project" value="InterPro"/>
</dbReference>